<accession>A0A2H5BQ36</accession>
<sequence length="67" mass="7610">MPKLLAREHITEVLGEEEAETHLKLVEEDQKVKYGSDLTLAFVWGTTPQGHDFWSAVYKAIPHGYVV</sequence>
<organism evidence="1 2">
    <name type="scientific">Vibrio phage Vp_R1</name>
    <dbReference type="NCBI Taxonomy" id="2059867"/>
    <lineage>
        <taxon>Viruses</taxon>
        <taxon>Duplodnaviria</taxon>
        <taxon>Heunggongvirae</taxon>
        <taxon>Uroviricota</taxon>
        <taxon>Caudoviricetes</taxon>
        <taxon>Grimontviridae</taxon>
        <taxon>Dalianvirus</taxon>
        <taxon>Dalianvirus R1</taxon>
    </lineage>
</organism>
<reference evidence="1 2" key="1">
    <citation type="submission" date="2017-12" db="EMBL/GenBank/DDBJ databases">
        <title>Genomic analysis of a novel phage Vp_R1 lytic to Vibrio parahaemolyticus.</title>
        <authorList>
            <person name="Ren H."/>
            <person name="Li Z."/>
        </authorList>
    </citation>
    <scope>NUCLEOTIDE SEQUENCE [LARGE SCALE GENOMIC DNA]</scope>
</reference>
<keyword evidence="2" id="KW-1185">Reference proteome</keyword>
<evidence type="ECO:0000313" key="1">
    <source>
        <dbReference type="EMBL" id="AUG88425.1"/>
    </source>
</evidence>
<name>A0A2H5BQ36_9CAUD</name>
<dbReference type="Proteomes" id="UP000240283">
    <property type="component" value="Segment"/>
</dbReference>
<proteinExistence type="predicted"/>
<protein>
    <submittedName>
        <fullName evidence="1">Uncharacterized protein</fullName>
    </submittedName>
</protein>
<gene>
    <name evidence="1" type="ORF">VPR_061</name>
</gene>
<dbReference type="EMBL" id="MG603697">
    <property type="protein sequence ID" value="AUG88425.1"/>
    <property type="molecule type" value="Genomic_DNA"/>
</dbReference>
<evidence type="ECO:0000313" key="2">
    <source>
        <dbReference type="Proteomes" id="UP000240283"/>
    </source>
</evidence>